<dbReference type="Pfam" id="PF12079">
    <property type="entry name" value="DUF3558"/>
    <property type="match status" value="1"/>
</dbReference>
<feature type="compositionally biased region" description="Low complexity" evidence="1">
    <location>
        <begin position="24"/>
        <end position="40"/>
    </location>
</feature>
<evidence type="ECO:0000313" key="2">
    <source>
        <dbReference type="EMBL" id="TCP57375.1"/>
    </source>
</evidence>
<feature type="region of interest" description="Disordered" evidence="1">
    <location>
        <begin position="24"/>
        <end position="64"/>
    </location>
</feature>
<accession>A0A4R2RD84</accession>
<protein>
    <submittedName>
        <fullName evidence="2">Uncharacterized protein DUF3558</fullName>
    </submittedName>
</protein>
<dbReference type="PROSITE" id="PS51257">
    <property type="entry name" value="PROKAR_LIPOPROTEIN"/>
    <property type="match status" value="1"/>
</dbReference>
<sequence length="200" mass="21090">MPSMREWILPVVLAVGVVAGCTEAESGEAAPAPESSSADGSTEDGAPKVENPLDTSAYQQDPCSSLSSAQLQELALDQGKPSENDSAGPNCFWRNNEARSMASIAFVTAGNNGISDVYANRENNAVFEELPAIEGHPVVAYGSVKGEIERGYCTLAVGATDELFLSISVRVSRANIGQDDPCESAQRVAEMMIETMRSGQ</sequence>
<dbReference type="EMBL" id="SLXQ01000001">
    <property type="protein sequence ID" value="TCP57375.1"/>
    <property type="molecule type" value="Genomic_DNA"/>
</dbReference>
<proteinExistence type="predicted"/>
<dbReference type="AlphaFoldDB" id="A0A4R2RD84"/>
<dbReference type="InterPro" id="IPR024520">
    <property type="entry name" value="DUF3558"/>
</dbReference>
<dbReference type="Proteomes" id="UP000294911">
    <property type="component" value="Unassembled WGS sequence"/>
</dbReference>
<dbReference type="OrthoDB" id="3678908at2"/>
<evidence type="ECO:0000313" key="3">
    <source>
        <dbReference type="Proteomes" id="UP000294911"/>
    </source>
</evidence>
<keyword evidence="3" id="KW-1185">Reference proteome</keyword>
<comment type="caution">
    <text evidence="2">The sequence shown here is derived from an EMBL/GenBank/DDBJ whole genome shotgun (WGS) entry which is preliminary data.</text>
</comment>
<reference evidence="2 3" key="1">
    <citation type="submission" date="2019-03" db="EMBL/GenBank/DDBJ databases">
        <title>Genomic Encyclopedia of Type Strains, Phase IV (KMG-IV): sequencing the most valuable type-strain genomes for metagenomic binning, comparative biology and taxonomic classification.</title>
        <authorList>
            <person name="Goeker M."/>
        </authorList>
    </citation>
    <scope>NUCLEOTIDE SEQUENCE [LARGE SCALE GENOMIC DNA]</scope>
    <source>
        <strain evidence="2 3">DSM 45765</strain>
    </source>
</reference>
<organism evidence="2 3">
    <name type="scientific">Tamaricihabitans halophyticus</name>
    <dbReference type="NCBI Taxonomy" id="1262583"/>
    <lineage>
        <taxon>Bacteria</taxon>
        <taxon>Bacillati</taxon>
        <taxon>Actinomycetota</taxon>
        <taxon>Actinomycetes</taxon>
        <taxon>Pseudonocardiales</taxon>
        <taxon>Pseudonocardiaceae</taxon>
        <taxon>Tamaricihabitans</taxon>
    </lineage>
</organism>
<feature type="compositionally biased region" description="Polar residues" evidence="1">
    <location>
        <begin position="53"/>
        <end position="63"/>
    </location>
</feature>
<evidence type="ECO:0000256" key="1">
    <source>
        <dbReference type="SAM" id="MobiDB-lite"/>
    </source>
</evidence>
<name>A0A4R2RD84_9PSEU</name>
<gene>
    <name evidence="2" type="ORF">EV191_1011330</name>
</gene>